<dbReference type="EMBL" id="PQXF01000010">
    <property type="protein sequence ID" value="PXF60882.1"/>
    <property type="molecule type" value="Genomic_DNA"/>
</dbReference>
<evidence type="ECO:0000313" key="2">
    <source>
        <dbReference type="Proteomes" id="UP000248329"/>
    </source>
</evidence>
<name>A0AC61L341_9EURY</name>
<dbReference type="Proteomes" id="UP000248329">
    <property type="component" value="Unassembled WGS sequence"/>
</dbReference>
<comment type="caution">
    <text evidence="1">The sequence shown here is derived from an EMBL/GenBank/DDBJ whole genome shotgun (WGS) entry which is preliminary data.</text>
</comment>
<gene>
    <name evidence="1" type="ORF">C4B59_06855</name>
</gene>
<accession>A0AC61L341</accession>
<protein>
    <submittedName>
        <fullName evidence="1">Replication protein C</fullName>
    </submittedName>
</protein>
<organism evidence="1 2">
    <name type="scientific">Candidatus Methanogaster sp</name>
    <dbReference type="NCBI Taxonomy" id="3386292"/>
    <lineage>
        <taxon>Archaea</taxon>
        <taxon>Methanobacteriati</taxon>
        <taxon>Methanobacteriota</taxon>
        <taxon>Stenosarchaea group</taxon>
        <taxon>Methanomicrobia</taxon>
        <taxon>Methanosarcinales</taxon>
        <taxon>ANME-2 cluster</taxon>
        <taxon>Candidatus Methanogasteraceae</taxon>
        <taxon>Candidatus Methanogaster</taxon>
    </lineage>
</organism>
<reference evidence="1" key="1">
    <citation type="submission" date="2018-01" db="EMBL/GenBank/DDBJ databases">
        <authorList>
            <person name="Krukenberg V."/>
        </authorList>
    </citation>
    <scope>NUCLEOTIDE SEQUENCE</scope>
    <source>
        <strain evidence="1">E20ANME2</strain>
    </source>
</reference>
<sequence length="495" mass="55017">MSRPDDAQDYTPDEVIEWSEKYRPKTLARIAGNKKPVSDLCAWAKAWKHGIPDKKAAILYGKPGIGKTTAAYALAHDFNWEVIELNASDQRTAASIRKVAGSASRTAALCGGIRLIVLDEADNIHGNADRGGAQALGKIIKDTSQPILLTANDLYGVSQSIKNLCVPIAFRSMQSRSIIPVLKKICQNEGLSCDVDVLQKVAETAHGDVRSAINDLQAVAAGKSELRVEDVVTSSRDPRDTIFDALKKIFKGKDIKEALDATYGIDETPDDLIQWVDENLPAQYRGADMARGFAMLSRADLFLGRVQLRQNYRMWRYAGAIMSSGIAAAKSREYHGARFMPPSRWRRLKSTRTSRQIRDAVSEKIGLACHISQKYAQLNVLPFIKILFSDSDYAVPLAARMDLDLDEIAYITGSKKSTKKVKTIHQEAREMTDGETSERIETFGRLGAYREGAEEGAGAVRAEVRVRPQKPRKEPKKEEKEEKEEKKPQTSLFDF</sequence>
<proteinExistence type="predicted"/>
<evidence type="ECO:0000313" key="1">
    <source>
        <dbReference type="EMBL" id="PXF60882.1"/>
    </source>
</evidence>